<gene>
    <name evidence="1" type="ORF">TDSAC_1020</name>
</gene>
<reference evidence="1 2" key="1">
    <citation type="submission" date="2017-04" db="EMBL/GenBank/DDBJ databases">
        <title>Genomic insights into metabolism of Thermodesulfobium acidiphilum.</title>
        <authorList>
            <person name="Toshchakov S.V."/>
            <person name="Frolov E.N."/>
            <person name="Kublanov I.V."/>
            <person name="Samarov N.I."/>
            <person name="Novikov A."/>
            <person name="Lebedinsky A.V."/>
            <person name="Bonch-Osmolovskaya E.A."/>
            <person name="Chernyh N.A."/>
        </authorList>
    </citation>
    <scope>NUCLEOTIDE SEQUENCE [LARGE SCALE GENOMIC DNA]</scope>
    <source>
        <strain evidence="1 2">3127-1</strain>
    </source>
</reference>
<proteinExistence type="predicted"/>
<organism evidence="1 2">
    <name type="scientific">Thermodesulfobium acidiphilum</name>
    <dbReference type="NCBI Taxonomy" id="1794699"/>
    <lineage>
        <taxon>Bacteria</taxon>
        <taxon>Pseudomonadati</taxon>
        <taxon>Thermodesulfobiota</taxon>
        <taxon>Thermodesulfobiia</taxon>
        <taxon>Thermodesulfobiales</taxon>
        <taxon>Thermodesulfobiaceae</taxon>
        <taxon>Thermodesulfobium</taxon>
    </lineage>
</organism>
<dbReference type="KEGG" id="taci:TDSAC_1020"/>
<protein>
    <submittedName>
        <fullName evidence="1">Outer membrane efflux protein</fullName>
    </submittedName>
</protein>
<dbReference type="SUPFAM" id="SSF56954">
    <property type="entry name" value="Outer membrane efflux proteins (OEP)"/>
    <property type="match status" value="1"/>
</dbReference>
<dbReference type="EMBL" id="CP020921">
    <property type="protein sequence ID" value="AWB10373.1"/>
    <property type="molecule type" value="Genomic_DNA"/>
</dbReference>
<keyword evidence="2" id="KW-1185">Reference proteome</keyword>
<dbReference type="Gene3D" id="1.20.1600.10">
    <property type="entry name" value="Outer membrane efflux proteins (OEP)"/>
    <property type="match status" value="1"/>
</dbReference>
<sequence length="123" mass="14187">MAFRCFFIKLTTLFLFFLCFFILSNVCRAQIITIEQMQNLIEANPDLEIAKKEYDIAKMQVELDKIALYPTLFGSVTYNNYSNPVQTSTYNVFTTGQNGVTNSYTETLTPLQERYNEFSTNIG</sequence>
<evidence type="ECO:0000313" key="1">
    <source>
        <dbReference type="EMBL" id="AWB10373.1"/>
    </source>
</evidence>
<dbReference type="GO" id="GO:0015562">
    <property type="term" value="F:efflux transmembrane transporter activity"/>
    <property type="evidence" value="ECO:0007669"/>
    <property type="project" value="InterPro"/>
</dbReference>
<accession>A0A2R4W0P5</accession>
<dbReference type="Proteomes" id="UP000244792">
    <property type="component" value="Chromosome"/>
</dbReference>
<evidence type="ECO:0000313" key="2">
    <source>
        <dbReference type="Proteomes" id="UP000244792"/>
    </source>
</evidence>
<dbReference type="AlphaFoldDB" id="A0A2R4W0P5"/>
<name>A0A2R4W0P5_THEAF</name>